<gene>
    <name evidence="2" type="ORF">GCM10009039_24260</name>
</gene>
<reference evidence="2" key="2">
    <citation type="submission" date="2020-09" db="EMBL/GenBank/DDBJ databases">
        <authorList>
            <person name="Sun Q."/>
            <person name="Ohkuma M."/>
        </authorList>
    </citation>
    <scope>NUCLEOTIDE SEQUENCE</scope>
    <source>
        <strain evidence="2">JCM 19596</strain>
    </source>
</reference>
<accession>A0A830FLW1</accession>
<sequence>MNTDRNREIATKDVCNAEEHSQPTGHEAKYFPTGGVSEVKEYRRNQHSDASGHTPWDS</sequence>
<dbReference type="AlphaFoldDB" id="A0A830FLW1"/>
<protein>
    <submittedName>
        <fullName evidence="2">Uncharacterized protein</fullName>
    </submittedName>
</protein>
<organism evidence="2 3">
    <name type="scientific">Halocalculus aciditolerans</name>
    <dbReference type="NCBI Taxonomy" id="1383812"/>
    <lineage>
        <taxon>Archaea</taxon>
        <taxon>Methanobacteriati</taxon>
        <taxon>Methanobacteriota</taxon>
        <taxon>Stenosarchaea group</taxon>
        <taxon>Halobacteria</taxon>
        <taxon>Halobacteriales</taxon>
        <taxon>Halobacteriaceae</taxon>
        <taxon>Halocalculus</taxon>
    </lineage>
</organism>
<comment type="caution">
    <text evidence="2">The sequence shown here is derived from an EMBL/GenBank/DDBJ whole genome shotgun (WGS) entry which is preliminary data.</text>
</comment>
<dbReference type="EMBL" id="BMPG01000003">
    <property type="protein sequence ID" value="GGL65558.1"/>
    <property type="molecule type" value="Genomic_DNA"/>
</dbReference>
<evidence type="ECO:0000313" key="3">
    <source>
        <dbReference type="Proteomes" id="UP000607197"/>
    </source>
</evidence>
<feature type="compositionally biased region" description="Basic and acidic residues" evidence="1">
    <location>
        <begin position="1"/>
        <end position="29"/>
    </location>
</feature>
<feature type="region of interest" description="Disordered" evidence="1">
    <location>
        <begin position="1"/>
        <end position="58"/>
    </location>
</feature>
<name>A0A830FLW1_9EURY</name>
<keyword evidence="3" id="KW-1185">Reference proteome</keyword>
<dbReference type="Proteomes" id="UP000607197">
    <property type="component" value="Unassembled WGS sequence"/>
</dbReference>
<evidence type="ECO:0000256" key="1">
    <source>
        <dbReference type="SAM" id="MobiDB-lite"/>
    </source>
</evidence>
<reference evidence="2" key="1">
    <citation type="journal article" date="2014" name="Int. J. Syst. Evol. Microbiol.">
        <title>Complete genome sequence of Corynebacterium casei LMG S-19264T (=DSM 44701T), isolated from a smear-ripened cheese.</title>
        <authorList>
            <consortium name="US DOE Joint Genome Institute (JGI-PGF)"/>
            <person name="Walter F."/>
            <person name="Albersmeier A."/>
            <person name="Kalinowski J."/>
            <person name="Ruckert C."/>
        </authorList>
    </citation>
    <scope>NUCLEOTIDE SEQUENCE</scope>
    <source>
        <strain evidence="2">JCM 19596</strain>
    </source>
</reference>
<feature type="compositionally biased region" description="Basic and acidic residues" evidence="1">
    <location>
        <begin position="38"/>
        <end position="47"/>
    </location>
</feature>
<evidence type="ECO:0000313" key="2">
    <source>
        <dbReference type="EMBL" id="GGL65558.1"/>
    </source>
</evidence>
<proteinExistence type="predicted"/>